<accession>A0A0N9HQ67</accession>
<proteinExistence type="predicted"/>
<organism evidence="2 3">
    <name type="scientific">Kibdelosporangium phytohabitans</name>
    <dbReference type="NCBI Taxonomy" id="860235"/>
    <lineage>
        <taxon>Bacteria</taxon>
        <taxon>Bacillati</taxon>
        <taxon>Actinomycetota</taxon>
        <taxon>Actinomycetes</taxon>
        <taxon>Pseudonocardiales</taxon>
        <taxon>Pseudonocardiaceae</taxon>
        <taxon>Kibdelosporangium</taxon>
    </lineage>
</organism>
<dbReference type="KEGG" id="kphy:AOZ06_07680"/>
<sequence>MIDLLAKTCAFGLIGIAVLMCVWLMFGPVEDQEHDEQLENRPCARPTCWCFVPTVPCSCTSFEDGER</sequence>
<gene>
    <name evidence="2" type="ORF">AOZ06_07680</name>
</gene>
<reference evidence="2 3" key="1">
    <citation type="submission" date="2015-07" db="EMBL/GenBank/DDBJ databases">
        <title>Genome sequencing of Kibdelosporangium phytohabitans.</title>
        <authorList>
            <person name="Qin S."/>
            <person name="Xing K."/>
        </authorList>
    </citation>
    <scope>NUCLEOTIDE SEQUENCE [LARGE SCALE GENOMIC DNA]</scope>
    <source>
        <strain evidence="2 3">KLBMP1111</strain>
    </source>
</reference>
<keyword evidence="1" id="KW-1133">Transmembrane helix</keyword>
<dbReference type="AlphaFoldDB" id="A0A0N9HQ67"/>
<feature type="transmembrane region" description="Helical" evidence="1">
    <location>
        <begin position="9"/>
        <end position="26"/>
    </location>
</feature>
<dbReference type="Proteomes" id="UP000063699">
    <property type="component" value="Chromosome"/>
</dbReference>
<evidence type="ECO:0000313" key="3">
    <source>
        <dbReference type="Proteomes" id="UP000063699"/>
    </source>
</evidence>
<name>A0A0N9HQ67_9PSEU</name>
<protein>
    <submittedName>
        <fullName evidence="2">Uncharacterized protein</fullName>
    </submittedName>
</protein>
<keyword evidence="1" id="KW-0812">Transmembrane</keyword>
<dbReference type="EMBL" id="CP012752">
    <property type="protein sequence ID" value="ALG06824.1"/>
    <property type="molecule type" value="Genomic_DNA"/>
</dbReference>
<keyword evidence="3" id="KW-1185">Reference proteome</keyword>
<dbReference type="STRING" id="860235.AOZ06_07680"/>
<keyword evidence="1" id="KW-0472">Membrane</keyword>
<evidence type="ECO:0000256" key="1">
    <source>
        <dbReference type="SAM" id="Phobius"/>
    </source>
</evidence>
<evidence type="ECO:0000313" key="2">
    <source>
        <dbReference type="EMBL" id="ALG06824.1"/>
    </source>
</evidence>